<evidence type="ECO:0000256" key="11">
    <source>
        <dbReference type="ARBA" id="ARBA00023228"/>
    </source>
</evidence>
<feature type="chain" id="PRO_5042115874" description="Lysosome-associated membrane glycoprotein 2" evidence="15">
    <location>
        <begin position="23"/>
        <end position="406"/>
    </location>
</feature>
<evidence type="ECO:0000256" key="10">
    <source>
        <dbReference type="ARBA" id="ARBA00023180"/>
    </source>
</evidence>
<feature type="signal peptide" evidence="15">
    <location>
        <begin position="1"/>
        <end position="22"/>
    </location>
</feature>
<feature type="compositionally biased region" description="Pro residues" evidence="13">
    <location>
        <begin position="205"/>
        <end position="214"/>
    </location>
</feature>
<dbReference type="GO" id="GO:0005765">
    <property type="term" value="C:lysosomal membrane"/>
    <property type="evidence" value="ECO:0007669"/>
    <property type="project" value="UniProtKB-SubCell"/>
</dbReference>
<dbReference type="PANTHER" id="PTHR11506">
    <property type="entry name" value="LYSOSOME-ASSOCIATED MEMBRANE GLYCOPROTEIN"/>
    <property type="match status" value="1"/>
</dbReference>
<feature type="domain" description="Lysosome-associated membrane glycoprotein 2-like luminal" evidence="16">
    <location>
        <begin position="214"/>
        <end position="354"/>
    </location>
</feature>
<evidence type="ECO:0008006" key="20">
    <source>
        <dbReference type="Google" id="ProtNLM"/>
    </source>
</evidence>
<dbReference type="PANTHER" id="PTHR11506:SF6">
    <property type="entry name" value="LYSOSOME-ASSOCIATED MEMBRANE GLYCOPROTEIN 2"/>
    <property type="match status" value="1"/>
</dbReference>
<dbReference type="FunFam" id="2.40.160.110:FF:000001">
    <property type="entry name" value="lysosome-associated membrane glycoprotein 2 isoform X2"/>
    <property type="match status" value="1"/>
</dbReference>
<evidence type="ECO:0000256" key="13">
    <source>
        <dbReference type="SAM" id="MobiDB-lite"/>
    </source>
</evidence>
<evidence type="ECO:0000256" key="1">
    <source>
        <dbReference type="ARBA" id="ARBA00004251"/>
    </source>
</evidence>
<dbReference type="InterPro" id="IPR002000">
    <property type="entry name" value="Lysosome-assoc_membr_glycop"/>
</dbReference>
<feature type="disulfide bond" evidence="12">
    <location>
        <begin position="327"/>
        <end position="364"/>
    </location>
</feature>
<evidence type="ECO:0000313" key="18">
    <source>
        <dbReference type="EMBL" id="KAJ8398019.1"/>
    </source>
</evidence>
<comment type="caution">
    <text evidence="12">Lacks conserved residue(s) required for the propagation of feature annotation.</text>
</comment>
<feature type="compositionally biased region" description="Basic and acidic residues" evidence="13">
    <location>
        <begin position="179"/>
        <end position="189"/>
    </location>
</feature>
<dbReference type="Gene3D" id="2.40.160.110">
    <property type="match status" value="2"/>
</dbReference>
<dbReference type="InterPro" id="IPR048528">
    <property type="entry name" value="Lamp2-like_luminal"/>
</dbReference>
<evidence type="ECO:0000256" key="2">
    <source>
        <dbReference type="ARBA" id="ARBA00004530"/>
    </source>
</evidence>
<name>A0AAD7S8Q2_9TELE</name>
<dbReference type="AlphaFoldDB" id="A0AAD7S8Q2"/>
<dbReference type="Proteomes" id="UP001221898">
    <property type="component" value="Unassembled WGS sequence"/>
</dbReference>
<evidence type="ECO:0000256" key="15">
    <source>
        <dbReference type="SAM" id="SignalP"/>
    </source>
</evidence>
<keyword evidence="10" id="KW-0325">Glycoprotein</keyword>
<feature type="domain" description="Lysosome-associated membrane glycoprotein 2-like transmembrane" evidence="17">
    <location>
        <begin position="373"/>
        <end position="404"/>
    </location>
</feature>
<protein>
    <recommendedName>
        <fullName evidence="20">Lysosome-associated membrane glycoprotein 2</fullName>
    </recommendedName>
</protein>
<dbReference type="PROSITE" id="PS51407">
    <property type="entry name" value="LAMP_3"/>
    <property type="match status" value="1"/>
</dbReference>
<keyword evidence="11 12" id="KW-0458">Lysosome</keyword>
<feature type="disulfide bond" evidence="12">
    <location>
        <begin position="148"/>
        <end position="184"/>
    </location>
</feature>
<evidence type="ECO:0000256" key="12">
    <source>
        <dbReference type="PROSITE-ProRule" id="PRU00740"/>
    </source>
</evidence>
<dbReference type="InterPro" id="IPR048524">
    <property type="entry name" value="Lamp2-like_TM"/>
</dbReference>
<dbReference type="EMBL" id="JAINUG010000094">
    <property type="protein sequence ID" value="KAJ8398019.1"/>
    <property type="molecule type" value="Genomic_DNA"/>
</dbReference>
<accession>A0AAD7S8Q2</accession>
<keyword evidence="19" id="KW-1185">Reference proteome</keyword>
<feature type="domain" description="Lysosome-associated membrane glycoprotein 2-like luminal" evidence="16">
    <location>
        <begin position="27"/>
        <end position="171"/>
    </location>
</feature>
<keyword evidence="9 12" id="KW-1015">Disulfide bond</keyword>
<evidence type="ECO:0000256" key="6">
    <source>
        <dbReference type="ARBA" id="ARBA00022753"/>
    </source>
</evidence>
<gene>
    <name evidence="18" type="ORF">AAFF_G00433660</name>
</gene>
<evidence type="ECO:0000256" key="8">
    <source>
        <dbReference type="ARBA" id="ARBA00023136"/>
    </source>
</evidence>
<dbReference type="GO" id="GO:0031902">
    <property type="term" value="C:late endosome membrane"/>
    <property type="evidence" value="ECO:0007669"/>
    <property type="project" value="TreeGrafter"/>
</dbReference>
<sequence>MFRYACMILFLVLGSEIQLSYTTEVFVNDTSKKLCLYANLNVNFTVTYEVAGKTKNNHTVQFPLPEIVNATGSTCANNTSTLKLSFGKGHSWTVSFTKENKTYSARNVNFTYSLADDGLFPNASSNETKSVAFNLSISDVVVDTYYSCKSEETMGKDSVTQKLWDVSLQAFIRNGSKSENDTVCARDRSTTTPKPTTHMTSITTPPTPSPLPPPTRGNYSVNVNGTTCLLADMGLQISYNESTDFQEMNIEPGKLHTDGTCGVNRSDATLLLISDQVNITFTFSKEGKKFYLHEVNIAIKGSSGTSFIAANTNLSLWQASLNSSYMCNTKQSYNITRTFSLNTLDLHVQPFAVKDNTFSTADECSMDDTSILIPIVVGAALGGLIIIVLIAYAIGRRKTYVGYQSL</sequence>
<feature type="region of interest" description="Disordered" evidence="13">
    <location>
        <begin position="179"/>
        <end position="214"/>
    </location>
</feature>
<evidence type="ECO:0000256" key="14">
    <source>
        <dbReference type="SAM" id="Phobius"/>
    </source>
</evidence>
<keyword evidence="3" id="KW-1003">Cell membrane</keyword>
<comment type="similarity">
    <text evidence="12">Belongs to the LAMP family.</text>
</comment>
<evidence type="ECO:0000256" key="7">
    <source>
        <dbReference type="ARBA" id="ARBA00022989"/>
    </source>
</evidence>
<dbReference type="Pfam" id="PF21222">
    <property type="entry name" value="Lamp2_2nd"/>
    <property type="match status" value="1"/>
</dbReference>
<feature type="transmembrane region" description="Helical" evidence="14">
    <location>
        <begin position="371"/>
        <end position="394"/>
    </location>
</feature>
<evidence type="ECO:0000259" key="17">
    <source>
        <dbReference type="Pfam" id="PF21222"/>
    </source>
</evidence>
<dbReference type="GO" id="GO:0005886">
    <property type="term" value="C:plasma membrane"/>
    <property type="evidence" value="ECO:0007669"/>
    <property type="project" value="UniProtKB-SubCell"/>
</dbReference>
<reference evidence="18" key="1">
    <citation type="journal article" date="2023" name="Science">
        <title>Genome structures resolve the early diversification of teleost fishes.</title>
        <authorList>
            <person name="Parey E."/>
            <person name="Louis A."/>
            <person name="Montfort J."/>
            <person name="Bouchez O."/>
            <person name="Roques C."/>
            <person name="Iampietro C."/>
            <person name="Lluch J."/>
            <person name="Castinel A."/>
            <person name="Donnadieu C."/>
            <person name="Desvignes T."/>
            <person name="Floi Bucao C."/>
            <person name="Jouanno E."/>
            <person name="Wen M."/>
            <person name="Mejri S."/>
            <person name="Dirks R."/>
            <person name="Jansen H."/>
            <person name="Henkel C."/>
            <person name="Chen W.J."/>
            <person name="Zahm M."/>
            <person name="Cabau C."/>
            <person name="Klopp C."/>
            <person name="Thompson A.W."/>
            <person name="Robinson-Rechavi M."/>
            <person name="Braasch I."/>
            <person name="Lecointre G."/>
            <person name="Bobe J."/>
            <person name="Postlethwait J.H."/>
            <person name="Berthelot C."/>
            <person name="Roest Crollius H."/>
            <person name="Guiguen Y."/>
        </authorList>
    </citation>
    <scope>NUCLEOTIDE SEQUENCE</scope>
    <source>
        <strain evidence="18">NC1722</strain>
    </source>
</reference>
<dbReference type="Pfam" id="PF01299">
    <property type="entry name" value="Lamp2-like_luminal"/>
    <property type="match status" value="2"/>
</dbReference>
<dbReference type="GO" id="GO:0072594">
    <property type="term" value="P:establishment of protein localization to organelle"/>
    <property type="evidence" value="ECO:0007669"/>
    <property type="project" value="TreeGrafter"/>
</dbReference>
<keyword evidence="6" id="KW-0967">Endosome</keyword>
<evidence type="ECO:0000313" key="19">
    <source>
        <dbReference type="Proteomes" id="UP001221898"/>
    </source>
</evidence>
<evidence type="ECO:0000256" key="5">
    <source>
        <dbReference type="ARBA" id="ARBA00022729"/>
    </source>
</evidence>
<evidence type="ECO:0000259" key="16">
    <source>
        <dbReference type="Pfam" id="PF01299"/>
    </source>
</evidence>
<evidence type="ECO:0000256" key="3">
    <source>
        <dbReference type="ARBA" id="ARBA00022475"/>
    </source>
</evidence>
<comment type="caution">
    <text evidence="18">The sequence shown here is derived from an EMBL/GenBank/DDBJ whole genome shotgun (WGS) entry which is preliminary data.</text>
</comment>
<keyword evidence="7 14" id="KW-1133">Transmembrane helix</keyword>
<evidence type="ECO:0000256" key="9">
    <source>
        <dbReference type="ARBA" id="ARBA00023157"/>
    </source>
</evidence>
<feature type="compositionally biased region" description="Low complexity" evidence="13">
    <location>
        <begin position="190"/>
        <end position="204"/>
    </location>
</feature>
<comment type="subcellular location">
    <subcellularLocation>
        <location evidence="1">Cell membrane</location>
        <topology evidence="1">Single-pass type I membrane protein</topology>
    </subcellularLocation>
    <subcellularLocation>
        <location evidence="2">Endosome membrane</location>
        <topology evidence="2">Single-pass type I membrane protein</topology>
    </subcellularLocation>
    <subcellularLocation>
        <location evidence="12">Lysosome membrane</location>
        <topology evidence="12">Single-pass type I membrane protein</topology>
    </subcellularLocation>
</comment>
<keyword evidence="4 12" id="KW-0812">Transmembrane</keyword>
<dbReference type="PRINTS" id="PR00336">
    <property type="entry name" value="LYSASSOCTDMP"/>
</dbReference>
<keyword evidence="5 15" id="KW-0732">Signal</keyword>
<organism evidence="18 19">
    <name type="scientific">Aldrovandia affinis</name>
    <dbReference type="NCBI Taxonomy" id="143900"/>
    <lineage>
        <taxon>Eukaryota</taxon>
        <taxon>Metazoa</taxon>
        <taxon>Chordata</taxon>
        <taxon>Craniata</taxon>
        <taxon>Vertebrata</taxon>
        <taxon>Euteleostomi</taxon>
        <taxon>Actinopterygii</taxon>
        <taxon>Neopterygii</taxon>
        <taxon>Teleostei</taxon>
        <taxon>Notacanthiformes</taxon>
        <taxon>Halosauridae</taxon>
        <taxon>Aldrovandia</taxon>
    </lineage>
</organism>
<keyword evidence="8 12" id="KW-0472">Membrane</keyword>
<evidence type="ECO:0000256" key="4">
    <source>
        <dbReference type="ARBA" id="ARBA00022692"/>
    </source>
</evidence>
<proteinExistence type="inferred from homology"/>